<sequence length="80" mass="9170">KYKKIGHNKRSCKEIVGQNLPVTRNKVVHNQVFVPTHQEGTPSHQQPAIRQKLSFKRKPVGEPTTIKWIPSTQVSWMPST</sequence>
<dbReference type="EMBL" id="JABFAC010240852">
    <property type="protein sequence ID" value="MBA0635166.1"/>
    <property type="molecule type" value="Genomic_DNA"/>
</dbReference>
<feature type="non-terminal residue" evidence="1">
    <location>
        <position position="80"/>
    </location>
</feature>
<organism evidence="1 2">
    <name type="scientific">Gossypium davidsonii</name>
    <name type="common">Davidson's cotton</name>
    <name type="synonym">Gossypium klotzschianum subsp. davidsonii</name>
    <dbReference type="NCBI Taxonomy" id="34287"/>
    <lineage>
        <taxon>Eukaryota</taxon>
        <taxon>Viridiplantae</taxon>
        <taxon>Streptophyta</taxon>
        <taxon>Embryophyta</taxon>
        <taxon>Tracheophyta</taxon>
        <taxon>Spermatophyta</taxon>
        <taxon>Magnoliopsida</taxon>
        <taxon>eudicotyledons</taxon>
        <taxon>Gunneridae</taxon>
        <taxon>Pentapetalae</taxon>
        <taxon>rosids</taxon>
        <taxon>malvids</taxon>
        <taxon>Malvales</taxon>
        <taxon>Malvaceae</taxon>
        <taxon>Malvoideae</taxon>
        <taxon>Gossypium</taxon>
    </lineage>
</organism>
<dbReference type="Proteomes" id="UP000593561">
    <property type="component" value="Unassembled WGS sequence"/>
</dbReference>
<name>A0A7J8TAF7_GOSDV</name>
<evidence type="ECO:0000313" key="2">
    <source>
        <dbReference type="Proteomes" id="UP000593561"/>
    </source>
</evidence>
<dbReference type="AlphaFoldDB" id="A0A7J8TAF7"/>
<keyword evidence="2" id="KW-1185">Reference proteome</keyword>
<evidence type="ECO:0000313" key="1">
    <source>
        <dbReference type="EMBL" id="MBA0635166.1"/>
    </source>
</evidence>
<protein>
    <submittedName>
        <fullName evidence="1">Uncharacterized protein</fullName>
    </submittedName>
</protein>
<accession>A0A7J8TAF7</accession>
<reference evidence="1 2" key="1">
    <citation type="journal article" date="2019" name="Genome Biol. Evol.">
        <title>Insights into the evolution of the New World diploid cottons (Gossypium, subgenus Houzingenia) based on genome sequencing.</title>
        <authorList>
            <person name="Grover C.E."/>
            <person name="Arick M.A. 2nd"/>
            <person name="Thrash A."/>
            <person name="Conover J.L."/>
            <person name="Sanders W.S."/>
            <person name="Peterson D.G."/>
            <person name="Frelichowski J.E."/>
            <person name="Scheffler J.A."/>
            <person name="Scheffler B.E."/>
            <person name="Wendel J.F."/>
        </authorList>
    </citation>
    <scope>NUCLEOTIDE SEQUENCE [LARGE SCALE GENOMIC DNA]</scope>
    <source>
        <strain evidence="1">27</strain>
        <tissue evidence="1">Leaf</tissue>
    </source>
</reference>
<gene>
    <name evidence="1" type="ORF">Godav_024657</name>
</gene>
<comment type="caution">
    <text evidence="1">The sequence shown here is derived from an EMBL/GenBank/DDBJ whole genome shotgun (WGS) entry which is preliminary data.</text>
</comment>
<proteinExistence type="predicted"/>